<evidence type="ECO:0000256" key="1">
    <source>
        <dbReference type="ARBA" id="ARBA00004496"/>
    </source>
</evidence>
<keyword evidence="10 18" id="KW-0133">Cell shape</keyword>
<evidence type="ECO:0000256" key="14">
    <source>
        <dbReference type="ARBA" id="ARBA00023316"/>
    </source>
</evidence>
<feature type="binding site" evidence="18">
    <location>
        <position position="209"/>
    </location>
    <ligand>
        <name>Mg(2+)</name>
        <dbReference type="ChEBI" id="CHEBI:18420"/>
    </ligand>
</feature>
<feature type="binding site" evidence="18">
    <location>
        <position position="122"/>
    </location>
    <ligand>
        <name>UDP-N-acetyl-alpha-D-glucosamine</name>
        <dbReference type="ChEBI" id="CHEBI:57705"/>
    </ligand>
</feature>
<comment type="similarity">
    <text evidence="2 18">In the C-terminal section; belongs to the transferase hexapeptide repeat family.</text>
</comment>
<name>A0A1H6BCP8_9VIBR</name>
<comment type="pathway">
    <text evidence="18">Nucleotide-sugar biosynthesis; UDP-N-acetyl-alpha-D-glucosamine biosynthesis; N-acetyl-alpha-D-glucosamine 1-phosphate from alpha-D-glucosamine 6-phosphate (route II): step 2/2.</text>
</comment>
<dbReference type="GO" id="GO:0019134">
    <property type="term" value="F:glucosamine-1-phosphate N-acetyltransferase activity"/>
    <property type="evidence" value="ECO:0007669"/>
    <property type="project" value="UniProtKB-UniRule"/>
</dbReference>
<dbReference type="SUPFAM" id="SSF53448">
    <property type="entry name" value="Nucleotide-diphospho-sugar transferases"/>
    <property type="match status" value="1"/>
</dbReference>
<evidence type="ECO:0000256" key="15">
    <source>
        <dbReference type="ARBA" id="ARBA00048247"/>
    </source>
</evidence>
<dbReference type="GO" id="GO:0071555">
    <property type="term" value="P:cell wall organization"/>
    <property type="evidence" value="ECO:0007669"/>
    <property type="project" value="UniProtKB-KW"/>
</dbReference>
<evidence type="ECO:0000256" key="10">
    <source>
        <dbReference type="ARBA" id="ARBA00022960"/>
    </source>
</evidence>
<dbReference type="Pfam" id="PF12804">
    <property type="entry name" value="NTP_transf_3"/>
    <property type="match status" value="1"/>
</dbReference>
<dbReference type="EC" id="2.7.7.23" evidence="18"/>
<dbReference type="Gene3D" id="2.160.10.10">
    <property type="entry name" value="Hexapeptide repeat proteins"/>
    <property type="match status" value="1"/>
</dbReference>
<dbReference type="Proteomes" id="UP000236721">
    <property type="component" value="Unassembled WGS sequence"/>
</dbReference>
<dbReference type="GO" id="GO:0016020">
    <property type="term" value="C:membrane"/>
    <property type="evidence" value="ECO:0007669"/>
    <property type="project" value="GOC"/>
</dbReference>
<reference evidence="22" key="1">
    <citation type="submission" date="2016-10" db="EMBL/GenBank/DDBJ databases">
        <authorList>
            <person name="Varghese N."/>
            <person name="Submissions S."/>
        </authorList>
    </citation>
    <scope>NUCLEOTIDE SEQUENCE [LARGE SCALE GENOMIC DNA]</scope>
    <source>
        <strain evidence="22">CGMCC 1.7062</strain>
    </source>
</reference>
<feature type="binding site" evidence="18">
    <location>
        <position position="405"/>
    </location>
    <ligand>
        <name>acetyl-CoA</name>
        <dbReference type="ChEBI" id="CHEBI:57288"/>
    </ligand>
</feature>
<gene>
    <name evidence="18" type="primary">glmU</name>
    <name evidence="21" type="ORF">SAMN04488244_12136</name>
</gene>
<comment type="subcellular location">
    <subcellularLocation>
        <location evidence="1 18">Cytoplasm</location>
    </subcellularLocation>
</comment>
<feature type="active site" description="Proton acceptor" evidence="18">
    <location>
        <position position="345"/>
    </location>
</feature>
<feature type="binding site" evidence="18">
    <location>
        <position position="58"/>
    </location>
    <ligand>
        <name>UDP-N-acetyl-alpha-D-glucosamine</name>
        <dbReference type="ChEBI" id="CHEBI:57705"/>
    </ligand>
</feature>
<evidence type="ECO:0000256" key="18">
    <source>
        <dbReference type="HAMAP-Rule" id="MF_01631"/>
    </source>
</evidence>
<evidence type="ECO:0000256" key="8">
    <source>
        <dbReference type="ARBA" id="ARBA00022737"/>
    </source>
</evidence>
<comment type="function">
    <text evidence="17 18">Catalyzes the last two sequential reactions in the de novo biosynthetic pathway for UDP-N-acetylglucosamine (UDP-GlcNAc). The C-terminal domain catalyzes the transfer of acetyl group from acetyl coenzyme A to glucosamine-1-phosphate (GlcN-1-P) to produce N-acetylglucosamine-1-phosphate (GlcNAc-1-P), which is converted into UDP-GlcNAc by the transfer of uridine 5-monophosphate (from uridine 5-triphosphate), a reaction catalyzed by the N-terminal domain.</text>
</comment>
<dbReference type="GO" id="GO:0009245">
    <property type="term" value="P:lipid A biosynthetic process"/>
    <property type="evidence" value="ECO:0007669"/>
    <property type="project" value="UniProtKB-UniRule"/>
</dbReference>
<dbReference type="InterPro" id="IPR011004">
    <property type="entry name" value="Trimer_LpxA-like_sf"/>
</dbReference>
<dbReference type="GO" id="GO:0008360">
    <property type="term" value="P:regulation of cell shape"/>
    <property type="evidence" value="ECO:0007669"/>
    <property type="project" value="UniProtKB-KW"/>
</dbReference>
<dbReference type="GO" id="GO:0000902">
    <property type="term" value="P:cell morphogenesis"/>
    <property type="evidence" value="ECO:0007669"/>
    <property type="project" value="UniProtKB-UniRule"/>
</dbReference>
<dbReference type="Gene3D" id="3.90.550.10">
    <property type="entry name" value="Spore Coat Polysaccharide Biosynthesis Protein SpsA, Chain A"/>
    <property type="match status" value="1"/>
</dbReference>
<protein>
    <recommendedName>
        <fullName evidence="18">Bifunctional protein GlmU</fullName>
    </recommendedName>
    <domain>
        <recommendedName>
            <fullName evidence="18">UDP-N-acetylglucosamine pyrophosphorylase</fullName>
            <ecNumber evidence="18">2.7.7.23</ecNumber>
        </recommendedName>
        <alternativeName>
            <fullName evidence="18">N-acetylglucosamine-1-phosphate uridyltransferase</fullName>
        </alternativeName>
    </domain>
    <domain>
        <recommendedName>
            <fullName evidence="18">Glucosamine-1-phosphate N-acetyltransferase</fullName>
            <ecNumber evidence="18">2.3.1.157</ecNumber>
        </recommendedName>
    </domain>
</protein>
<accession>A0A1H6BCP8</accession>
<keyword evidence="11 18" id="KW-0573">Peptidoglycan synthesis</keyword>
<dbReference type="InterPro" id="IPR005882">
    <property type="entry name" value="Bifunctional_GlmU"/>
</dbReference>
<evidence type="ECO:0000256" key="16">
    <source>
        <dbReference type="ARBA" id="ARBA00048493"/>
    </source>
</evidence>
<keyword evidence="14 18" id="KW-0961">Cell wall biogenesis/degradation</keyword>
<feature type="binding site" evidence="18">
    <location>
        <position position="136"/>
    </location>
    <ligand>
        <name>UDP-N-acetyl-alpha-D-glucosamine</name>
        <dbReference type="ChEBI" id="CHEBI:57705"/>
    </ligand>
</feature>
<feature type="binding site" evidence="18">
    <location>
        <position position="387"/>
    </location>
    <ligand>
        <name>acetyl-CoA</name>
        <dbReference type="ChEBI" id="CHEBI:57288"/>
    </ligand>
</feature>
<comment type="caution">
    <text evidence="18">Lacks conserved residue(s) required for the propagation of feature annotation.</text>
</comment>
<evidence type="ECO:0000256" key="5">
    <source>
        <dbReference type="ARBA" id="ARBA00022679"/>
    </source>
</evidence>
<feature type="binding site" evidence="18">
    <location>
        <position position="362"/>
    </location>
    <ligand>
        <name>acetyl-CoA</name>
        <dbReference type="ChEBI" id="CHEBI:57288"/>
    </ligand>
</feature>
<evidence type="ECO:0000256" key="9">
    <source>
        <dbReference type="ARBA" id="ARBA00022842"/>
    </source>
</evidence>
<dbReference type="InterPro" id="IPR038009">
    <property type="entry name" value="GlmU_C_LbH"/>
</dbReference>
<evidence type="ECO:0000256" key="12">
    <source>
        <dbReference type="ARBA" id="ARBA00023268"/>
    </source>
</evidence>
<dbReference type="InterPro" id="IPR001451">
    <property type="entry name" value="Hexapep"/>
</dbReference>
<feature type="binding site" evidence="18">
    <location>
        <begin position="368"/>
        <end position="369"/>
    </location>
    <ligand>
        <name>acetyl-CoA</name>
        <dbReference type="ChEBI" id="CHEBI:57288"/>
    </ligand>
</feature>
<dbReference type="GO" id="GO:0009252">
    <property type="term" value="P:peptidoglycan biosynthetic process"/>
    <property type="evidence" value="ECO:0007669"/>
    <property type="project" value="UniProtKB-UniRule"/>
</dbReference>
<feature type="binding site" evidence="18">
    <location>
        <position position="87"/>
    </location>
    <ligand>
        <name>Mg(2+)</name>
        <dbReference type="ChEBI" id="CHEBI:18420"/>
    </ligand>
</feature>
<feature type="domain" description="MobA-like NTP transferase" evidence="19">
    <location>
        <begin position="5"/>
        <end position="108"/>
    </location>
</feature>
<feature type="domain" description="Mannose-1-phosphate guanyltransferase C-terminal" evidence="20">
    <location>
        <begin position="251"/>
        <end position="315"/>
    </location>
</feature>
<dbReference type="PANTHER" id="PTHR43584">
    <property type="entry name" value="NUCLEOTIDYL TRANSFERASE"/>
    <property type="match status" value="1"/>
</dbReference>
<evidence type="ECO:0000256" key="13">
    <source>
        <dbReference type="ARBA" id="ARBA00023315"/>
    </source>
</evidence>
<dbReference type="EMBL" id="FNVG01000021">
    <property type="protein sequence ID" value="SEG58145.1"/>
    <property type="molecule type" value="Genomic_DNA"/>
</dbReference>
<comment type="subunit">
    <text evidence="18">Homotrimer.</text>
</comment>
<feature type="binding site" evidence="18">
    <location>
        <position position="7"/>
    </location>
    <ligand>
        <name>UDP-N-acetyl-alpha-D-glucosamine</name>
        <dbReference type="ChEBI" id="CHEBI:57705"/>
    </ligand>
</feature>
<evidence type="ECO:0000256" key="2">
    <source>
        <dbReference type="ARBA" id="ARBA00007707"/>
    </source>
</evidence>
<keyword evidence="12 18" id="KW-0511">Multifunctional enzyme</keyword>
<comment type="catalytic activity">
    <reaction evidence="16 18">
        <text>N-acetyl-alpha-D-glucosamine 1-phosphate + UTP + H(+) = UDP-N-acetyl-alpha-D-glucosamine + diphosphate</text>
        <dbReference type="Rhea" id="RHEA:13509"/>
        <dbReference type="ChEBI" id="CHEBI:15378"/>
        <dbReference type="ChEBI" id="CHEBI:33019"/>
        <dbReference type="ChEBI" id="CHEBI:46398"/>
        <dbReference type="ChEBI" id="CHEBI:57705"/>
        <dbReference type="ChEBI" id="CHEBI:57776"/>
        <dbReference type="EC" id="2.7.7.23"/>
    </reaction>
</comment>
<dbReference type="AlphaFoldDB" id="A0A1H6BCP8"/>
<dbReference type="PROSITE" id="PS00101">
    <property type="entry name" value="HEXAPEP_TRANSFERASES"/>
    <property type="match status" value="1"/>
</dbReference>
<evidence type="ECO:0000313" key="21">
    <source>
        <dbReference type="EMBL" id="SEG58145.1"/>
    </source>
</evidence>
<feature type="binding site" evidence="18">
    <location>
        <position position="151"/>
    </location>
    <ligand>
        <name>UDP-N-acetyl-alpha-D-glucosamine</name>
        <dbReference type="ChEBI" id="CHEBI:57705"/>
    </ligand>
</feature>
<dbReference type="CDD" id="cd03353">
    <property type="entry name" value="LbH_GlmU_C"/>
    <property type="match status" value="1"/>
</dbReference>
<dbReference type="Pfam" id="PF00132">
    <property type="entry name" value="Hexapep"/>
    <property type="match status" value="1"/>
</dbReference>
<evidence type="ECO:0000259" key="20">
    <source>
        <dbReference type="Pfam" id="PF25087"/>
    </source>
</evidence>
<feature type="region of interest" description="Pyrophosphorylase" evidence="18">
    <location>
        <begin position="1"/>
        <end position="211"/>
    </location>
</feature>
<organism evidence="21 22">
    <name type="scientific">Vibrio hangzhouensis</name>
    <dbReference type="NCBI Taxonomy" id="462991"/>
    <lineage>
        <taxon>Bacteria</taxon>
        <taxon>Pseudomonadati</taxon>
        <taxon>Pseudomonadota</taxon>
        <taxon>Gammaproteobacteria</taxon>
        <taxon>Vibrionales</taxon>
        <taxon>Vibrionaceae</taxon>
        <taxon>Vibrio</taxon>
    </lineage>
</organism>
<dbReference type="NCBIfam" id="TIGR01173">
    <property type="entry name" value="glmU"/>
    <property type="match status" value="1"/>
</dbReference>
<feature type="binding site" evidence="18">
    <location>
        <position position="315"/>
    </location>
    <ligand>
        <name>UDP-N-acetyl-alpha-D-glucosamine</name>
        <dbReference type="ChEBI" id="CHEBI:57705"/>
    </ligand>
</feature>
<feature type="binding site" evidence="18">
    <location>
        <position position="359"/>
    </location>
    <ligand>
        <name>UDP-N-acetyl-alpha-D-glucosamine</name>
        <dbReference type="ChEBI" id="CHEBI:57705"/>
    </ligand>
</feature>
<dbReference type="UniPathway" id="UPA00973"/>
<comment type="catalytic activity">
    <reaction evidence="15 18">
        <text>alpha-D-glucosamine 1-phosphate + acetyl-CoA = N-acetyl-alpha-D-glucosamine 1-phosphate + CoA + H(+)</text>
        <dbReference type="Rhea" id="RHEA:13725"/>
        <dbReference type="ChEBI" id="CHEBI:15378"/>
        <dbReference type="ChEBI" id="CHEBI:57287"/>
        <dbReference type="ChEBI" id="CHEBI:57288"/>
        <dbReference type="ChEBI" id="CHEBI:57776"/>
        <dbReference type="ChEBI" id="CHEBI:58516"/>
        <dbReference type="EC" id="2.3.1.157"/>
    </reaction>
</comment>
<feature type="region of interest" description="Linker" evidence="18">
    <location>
        <begin position="212"/>
        <end position="232"/>
    </location>
</feature>
<keyword evidence="5 18" id="KW-0808">Transferase</keyword>
<dbReference type="Pfam" id="PF25087">
    <property type="entry name" value="GMPPB_C"/>
    <property type="match status" value="1"/>
</dbReference>
<comment type="pathway">
    <text evidence="18">Nucleotide-sugar biosynthesis; UDP-N-acetyl-alpha-D-glucosamine biosynthesis; UDP-N-acetyl-alpha-D-glucosamine from N-acetyl-alpha-D-glucosamine 1-phosphate: step 1/1.</text>
</comment>
<feature type="binding site" evidence="18">
    <location>
        <position position="422"/>
    </location>
    <ligand>
        <name>acetyl-CoA</name>
        <dbReference type="ChEBI" id="CHEBI:57288"/>
    </ligand>
</feature>
<evidence type="ECO:0000256" key="11">
    <source>
        <dbReference type="ARBA" id="ARBA00022984"/>
    </source>
</evidence>
<dbReference type="CDD" id="cd02540">
    <property type="entry name" value="GT2_GlmU_N_bac"/>
    <property type="match status" value="1"/>
</dbReference>
<keyword evidence="4 18" id="KW-0963">Cytoplasm</keyword>
<dbReference type="FunFam" id="3.90.550.10:FF:000006">
    <property type="entry name" value="Bifunctional protein GlmU"/>
    <property type="match status" value="1"/>
</dbReference>
<evidence type="ECO:0000256" key="4">
    <source>
        <dbReference type="ARBA" id="ARBA00022490"/>
    </source>
</evidence>
<evidence type="ECO:0000313" key="22">
    <source>
        <dbReference type="Proteomes" id="UP000236721"/>
    </source>
</evidence>
<dbReference type="GO" id="GO:0005737">
    <property type="term" value="C:cytoplasm"/>
    <property type="evidence" value="ECO:0007669"/>
    <property type="project" value="UniProtKB-SubCell"/>
</dbReference>
<dbReference type="GO" id="GO:0006048">
    <property type="term" value="P:UDP-N-acetylglucosamine biosynthetic process"/>
    <property type="evidence" value="ECO:0007669"/>
    <property type="project" value="UniProtKB-UniPathway"/>
</dbReference>
<sequence length="438" mass="47005">MYSNKPKVLHTLAGKPMVKHVIDTCEGLGSQNIHLVYGHGGDLMKSALEQETVNWVLQADQLGTGHAVDQASPHFADDEKVLVLYGDVPLISEQTIENLLEAQPTGGIALLTVVLDNPMGYGRIVRKNGPVVAIVEQKDATEEQKLIKEINTGVMVATGGDLKRWLSGLSNDNAQGEYYLTDVIAAAHNEGRAVEAVHPANPIEVEGVNDRAQLARLERAFQSMQAQKLLEQGVMLRDPARFDLRGQLQCGMDVEIDANVIIEGSVTLGDNVVIGTGCVLKDCEIDDNTLVRPYSVIEGATVGEECTVGPFTRLRPGADLRNDSHVGNFVEVKNARLGEGSKANHLTYLGDAEIGQRTNVGAGVITCNYDGANKFKTVIGNDVFVGSDSQLVAPVTIADGATIGAGTTLTKDVAAGELVITRARERKITGWQRPVKKK</sequence>
<feature type="binding site" evidence="18">
    <location>
        <begin position="85"/>
        <end position="87"/>
    </location>
    <ligand>
        <name>UDP-N-acetyl-alpha-D-glucosamine</name>
        <dbReference type="ChEBI" id="CHEBI:57705"/>
    </ligand>
</feature>
<comment type="cofactor">
    <cofactor evidence="18">
        <name>Mg(2+)</name>
        <dbReference type="ChEBI" id="CHEBI:18420"/>
    </cofactor>
    <text evidence="18">Binds 1 Mg(2+) ion per subunit.</text>
</comment>
<dbReference type="InterPro" id="IPR025877">
    <property type="entry name" value="MobA-like_NTP_Trfase"/>
</dbReference>
<feature type="region of interest" description="N-acetyltransferase" evidence="18">
    <location>
        <begin position="233"/>
        <end position="438"/>
    </location>
</feature>
<keyword evidence="8 18" id="KW-0677">Repeat</keyword>
<keyword evidence="7 18" id="KW-0479">Metal-binding</keyword>
<keyword evidence="9 18" id="KW-0460">Magnesium</keyword>
<dbReference type="UniPathway" id="UPA00113">
    <property type="reaction ID" value="UER00532"/>
</dbReference>
<comment type="pathway">
    <text evidence="18">Bacterial outer membrane biogenesis; LPS lipid A biosynthesis.</text>
</comment>
<dbReference type="SUPFAM" id="SSF51161">
    <property type="entry name" value="Trimeric LpxA-like enzymes"/>
    <property type="match status" value="1"/>
</dbReference>
<feature type="binding site" evidence="18">
    <location>
        <position position="348"/>
    </location>
    <ligand>
        <name>UDP-N-acetyl-alpha-D-glucosamine</name>
        <dbReference type="ChEBI" id="CHEBI:57705"/>
    </ligand>
</feature>
<dbReference type="GO" id="GO:0000287">
    <property type="term" value="F:magnesium ion binding"/>
    <property type="evidence" value="ECO:0007669"/>
    <property type="project" value="UniProtKB-UniRule"/>
</dbReference>
<feature type="binding site" evidence="18">
    <location>
        <position position="209"/>
    </location>
    <ligand>
        <name>UDP-N-acetyl-alpha-D-glucosamine</name>
        <dbReference type="ChEBI" id="CHEBI:57705"/>
    </ligand>
</feature>
<dbReference type="NCBIfam" id="NF006986">
    <property type="entry name" value="PRK09451.1"/>
    <property type="match status" value="1"/>
</dbReference>
<comment type="similarity">
    <text evidence="3 18">In the N-terminal section; belongs to the N-acetylglucosamine-1-phosphate uridyltransferase family.</text>
</comment>
<proteinExistence type="inferred from homology"/>
<evidence type="ECO:0000256" key="7">
    <source>
        <dbReference type="ARBA" id="ARBA00022723"/>
    </source>
</evidence>
<dbReference type="InterPro" id="IPR056729">
    <property type="entry name" value="GMPPB_C"/>
</dbReference>
<dbReference type="HAMAP" id="MF_01631">
    <property type="entry name" value="GlmU"/>
    <property type="match status" value="1"/>
</dbReference>
<feature type="binding site" evidence="18">
    <location>
        <position position="333"/>
    </location>
    <ligand>
        <name>UDP-N-acetyl-alpha-D-glucosamine</name>
        <dbReference type="ChEBI" id="CHEBI:57705"/>
    </ligand>
</feature>
<dbReference type="InterPro" id="IPR018357">
    <property type="entry name" value="Hexapep_transf_CS"/>
</dbReference>
<evidence type="ECO:0000256" key="17">
    <source>
        <dbReference type="ARBA" id="ARBA00049628"/>
    </source>
</evidence>
<dbReference type="GO" id="GO:0003977">
    <property type="term" value="F:UDP-N-acetylglucosamine diphosphorylase activity"/>
    <property type="evidence" value="ECO:0007669"/>
    <property type="project" value="UniProtKB-UniRule"/>
</dbReference>
<evidence type="ECO:0000259" key="19">
    <source>
        <dbReference type="Pfam" id="PF12804"/>
    </source>
</evidence>
<dbReference type="EC" id="2.3.1.157" evidence="18"/>
<keyword evidence="22" id="KW-1185">Reference proteome</keyword>
<feature type="binding site" evidence="18">
    <location>
        <begin position="63"/>
        <end position="64"/>
    </location>
    <ligand>
        <name>UDP-N-acetyl-alpha-D-glucosamine</name>
        <dbReference type="ChEBI" id="CHEBI:57705"/>
    </ligand>
</feature>
<dbReference type="InterPro" id="IPR050065">
    <property type="entry name" value="GlmU-like"/>
</dbReference>
<keyword evidence="13 18" id="KW-0012">Acyltransferase</keyword>
<dbReference type="PANTHER" id="PTHR43584:SF3">
    <property type="entry name" value="BIFUNCTIONAL PROTEIN GLMU"/>
    <property type="match status" value="1"/>
</dbReference>
<keyword evidence="6 18" id="KW-0548">Nucleotidyltransferase</keyword>
<evidence type="ECO:0000256" key="6">
    <source>
        <dbReference type="ARBA" id="ARBA00022695"/>
    </source>
</evidence>
<evidence type="ECO:0000256" key="3">
    <source>
        <dbReference type="ARBA" id="ARBA00007947"/>
    </source>
</evidence>
<dbReference type="InterPro" id="IPR029044">
    <property type="entry name" value="Nucleotide-diphossugar_trans"/>
</dbReference>